<sequence>MTFDHDAEVAHRYGVVGTPTSFLIDINGVIRQVDGITDTLSANIVEWNQISPQVAQELITHKGCSKESVC</sequence>
<protein>
    <recommendedName>
        <fullName evidence="3">Redoxin domain-containing protein</fullName>
    </recommendedName>
</protein>
<proteinExistence type="predicted"/>
<evidence type="ECO:0008006" key="3">
    <source>
        <dbReference type="Google" id="ProtNLM"/>
    </source>
</evidence>
<comment type="caution">
    <text evidence="1">The sequence shown here is derived from an EMBL/GenBank/DDBJ whole genome shotgun (WGS) entry which is preliminary data.</text>
</comment>
<dbReference type="Gene3D" id="3.40.30.10">
    <property type="entry name" value="Glutaredoxin"/>
    <property type="match status" value="1"/>
</dbReference>
<dbReference type="SUPFAM" id="SSF52833">
    <property type="entry name" value="Thioredoxin-like"/>
    <property type="match status" value="1"/>
</dbReference>
<dbReference type="Proteomes" id="UP000318126">
    <property type="component" value="Unassembled WGS sequence"/>
</dbReference>
<dbReference type="EMBL" id="VKGK01000004">
    <property type="protein sequence ID" value="TRY15343.1"/>
    <property type="molecule type" value="Genomic_DNA"/>
</dbReference>
<name>A0A553JSA5_SHEHA</name>
<gene>
    <name evidence="1" type="ORF">FN961_04585</name>
</gene>
<dbReference type="InterPro" id="IPR036249">
    <property type="entry name" value="Thioredoxin-like_sf"/>
</dbReference>
<evidence type="ECO:0000313" key="1">
    <source>
        <dbReference type="EMBL" id="TRY15343.1"/>
    </source>
</evidence>
<dbReference type="AlphaFoldDB" id="A0A553JSA5"/>
<evidence type="ECO:0000313" key="2">
    <source>
        <dbReference type="Proteomes" id="UP000318126"/>
    </source>
</evidence>
<keyword evidence="2" id="KW-1185">Reference proteome</keyword>
<dbReference type="OrthoDB" id="9799347at2"/>
<accession>A0A553JSA5</accession>
<reference evidence="2" key="1">
    <citation type="submission" date="2019-07" db="EMBL/GenBank/DDBJ databases">
        <title>Shewanella sp. YLB-08 draft genomic sequence.</title>
        <authorList>
            <person name="Yu L."/>
        </authorList>
    </citation>
    <scope>NUCLEOTIDE SEQUENCE [LARGE SCALE GENOMIC DNA]</scope>
    <source>
        <strain evidence="2">JCM 20706</strain>
    </source>
</reference>
<organism evidence="1 2">
    <name type="scientific">Shewanella hanedai</name>
    <name type="common">Alteromonas hanedai</name>
    <dbReference type="NCBI Taxonomy" id="25"/>
    <lineage>
        <taxon>Bacteria</taxon>
        <taxon>Pseudomonadati</taxon>
        <taxon>Pseudomonadota</taxon>
        <taxon>Gammaproteobacteria</taxon>
        <taxon>Alteromonadales</taxon>
        <taxon>Shewanellaceae</taxon>
        <taxon>Shewanella</taxon>
    </lineage>
</organism>
<dbReference type="RefSeq" id="WP_143563375.1">
    <property type="nucleotide sequence ID" value="NZ_BMPL01000037.1"/>
</dbReference>